<evidence type="ECO:0000256" key="2">
    <source>
        <dbReference type="ARBA" id="ARBA00022475"/>
    </source>
</evidence>
<evidence type="ECO:0000256" key="3">
    <source>
        <dbReference type="ARBA" id="ARBA00022692"/>
    </source>
</evidence>
<accession>A0ABU1ICL0</accession>
<feature type="transmembrane region" description="Helical" evidence="7">
    <location>
        <begin position="387"/>
        <end position="405"/>
    </location>
</feature>
<evidence type="ECO:0000256" key="7">
    <source>
        <dbReference type="SAM" id="Phobius"/>
    </source>
</evidence>
<feature type="transmembrane region" description="Helical" evidence="7">
    <location>
        <begin position="323"/>
        <end position="348"/>
    </location>
</feature>
<feature type="transmembrane region" description="Helical" evidence="7">
    <location>
        <begin position="36"/>
        <end position="61"/>
    </location>
</feature>
<dbReference type="SUPFAM" id="SSF103473">
    <property type="entry name" value="MFS general substrate transporter"/>
    <property type="match status" value="1"/>
</dbReference>
<feature type="transmembrane region" description="Helical" evidence="7">
    <location>
        <begin position="104"/>
        <end position="123"/>
    </location>
</feature>
<dbReference type="Pfam" id="PF07690">
    <property type="entry name" value="MFS_1"/>
    <property type="match status" value="1"/>
</dbReference>
<dbReference type="InterPro" id="IPR036259">
    <property type="entry name" value="MFS_trans_sf"/>
</dbReference>
<gene>
    <name evidence="9" type="ORF">QE399_002665</name>
</gene>
<evidence type="ECO:0000256" key="4">
    <source>
        <dbReference type="ARBA" id="ARBA00022989"/>
    </source>
</evidence>
<feature type="transmembrane region" description="Helical" evidence="7">
    <location>
        <begin position="162"/>
        <end position="182"/>
    </location>
</feature>
<evidence type="ECO:0000313" key="9">
    <source>
        <dbReference type="EMBL" id="MDR6214976.1"/>
    </source>
</evidence>
<evidence type="ECO:0000259" key="8">
    <source>
        <dbReference type="PROSITE" id="PS50850"/>
    </source>
</evidence>
<organism evidence="9 10">
    <name type="scientific">Paracidovorax wautersii</name>
    <dbReference type="NCBI Taxonomy" id="1177982"/>
    <lineage>
        <taxon>Bacteria</taxon>
        <taxon>Pseudomonadati</taxon>
        <taxon>Pseudomonadota</taxon>
        <taxon>Betaproteobacteria</taxon>
        <taxon>Burkholderiales</taxon>
        <taxon>Comamonadaceae</taxon>
        <taxon>Paracidovorax</taxon>
    </lineage>
</organism>
<feature type="domain" description="Major facilitator superfamily (MFS) profile" evidence="8">
    <location>
        <begin position="38"/>
        <end position="412"/>
    </location>
</feature>
<feature type="transmembrane region" description="Helical" evidence="7">
    <location>
        <begin position="129"/>
        <end position="150"/>
    </location>
</feature>
<keyword evidence="5 7" id="KW-0472">Membrane</keyword>
<keyword evidence="4 7" id="KW-1133">Transmembrane helix</keyword>
<proteinExistence type="predicted"/>
<dbReference type="InterPro" id="IPR020846">
    <property type="entry name" value="MFS_dom"/>
</dbReference>
<evidence type="ECO:0000313" key="10">
    <source>
        <dbReference type="Proteomes" id="UP001267710"/>
    </source>
</evidence>
<keyword evidence="2" id="KW-1003">Cell membrane</keyword>
<evidence type="ECO:0000256" key="5">
    <source>
        <dbReference type="ARBA" id="ARBA00023136"/>
    </source>
</evidence>
<feature type="transmembrane region" description="Helical" evidence="7">
    <location>
        <begin position="73"/>
        <end position="92"/>
    </location>
</feature>
<feature type="transmembrane region" description="Helical" evidence="7">
    <location>
        <begin position="268"/>
        <end position="292"/>
    </location>
</feature>
<keyword evidence="10" id="KW-1185">Reference proteome</keyword>
<reference evidence="9 10" key="1">
    <citation type="submission" date="2023-08" db="EMBL/GenBank/DDBJ databases">
        <title>Functional and genomic diversity of the sorghum phyllosphere microbiome.</title>
        <authorList>
            <person name="Shade A."/>
        </authorList>
    </citation>
    <scope>NUCLEOTIDE SEQUENCE [LARGE SCALE GENOMIC DNA]</scope>
    <source>
        <strain evidence="9 10">SORGH_AS_0335</strain>
    </source>
</reference>
<dbReference type="Proteomes" id="UP001267710">
    <property type="component" value="Unassembled WGS sequence"/>
</dbReference>
<feature type="region of interest" description="Disordered" evidence="6">
    <location>
        <begin position="1"/>
        <end position="26"/>
    </location>
</feature>
<dbReference type="InterPro" id="IPR050189">
    <property type="entry name" value="MFS_Efflux_Transporters"/>
</dbReference>
<name>A0ABU1ICL0_9BURK</name>
<feature type="transmembrane region" description="Helical" evidence="7">
    <location>
        <begin position="299"/>
        <end position="317"/>
    </location>
</feature>
<dbReference type="PANTHER" id="PTHR43124">
    <property type="entry name" value="PURINE EFFLUX PUMP PBUE"/>
    <property type="match status" value="1"/>
</dbReference>
<sequence>MSPSSCSTAACPSPLETAHDGGPAAAADPGANSARWAAVASLALGVFGLVTAEFLPASLLTAMASDLHVTDGAAGQAVTVTALVAAVAAPSLPLLTRRLDRRHVMIAFTLLLLLSNVLSALASTLPALLVARVLLGVALGGFWSMSAALAMRLVPVNVFARAMSFILAGVSIATVCAAPLGAWMGSLWGWRSPFIAAGAISVVTLAVQIATLPSLPSRDNPNLRVLGGLLQRPPVRVALLAVLLVISGHFAGFTYIRPLMEQVTQLSVSAISAVLLGYGLGGFVGNFVGGWLAGRSERLAVASGALLIVLLAASLLVGGQSAAVTAVAVTLWGFAFGAFPVGFQTWIVRAAPDQAEGAGGLLVAAFQIAIASGAIGGGLLVDHIGALGGPAFACVALALGGLLTLRHGPRPAKG</sequence>
<feature type="transmembrane region" description="Helical" evidence="7">
    <location>
        <begin position="360"/>
        <end position="381"/>
    </location>
</feature>
<dbReference type="PANTHER" id="PTHR43124:SF5">
    <property type="entry name" value="PURINE RIBONUCLEOSIDE EFFLUX PUMP NEPI"/>
    <property type="match status" value="1"/>
</dbReference>
<dbReference type="PROSITE" id="PS50850">
    <property type="entry name" value="MFS"/>
    <property type="match status" value="1"/>
</dbReference>
<keyword evidence="3 7" id="KW-0812">Transmembrane</keyword>
<feature type="transmembrane region" description="Helical" evidence="7">
    <location>
        <begin position="237"/>
        <end position="256"/>
    </location>
</feature>
<protein>
    <submittedName>
        <fullName evidence="9">MFS family arabinose efflux permease</fullName>
    </submittedName>
</protein>
<dbReference type="InterPro" id="IPR011701">
    <property type="entry name" value="MFS"/>
</dbReference>
<comment type="caution">
    <text evidence="9">The sequence shown here is derived from an EMBL/GenBank/DDBJ whole genome shotgun (WGS) entry which is preliminary data.</text>
</comment>
<feature type="transmembrane region" description="Helical" evidence="7">
    <location>
        <begin position="194"/>
        <end position="216"/>
    </location>
</feature>
<dbReference type="CDD" id="cd17324">
    <property type="entry name" value="MFS_NepI_like"/>
    <property type="match status" value="1"/>
</dbReference>
<evidence type="ECO:0000256" key="1">
    <source>
        <dbReference type="ARBA" id="ARBA00004651"/>
    </source>
</evidence>
<dbReference type="EMBL" id="JAVIZX010000001">
    <property type="protein sequence ID" value="MDR6214976.1"/>
    <property type="molecule type" value="Genomic_DNA"/>
</dbReference>
<dbReference type="Gene3D" id="1.20.1250.20">
    <property type="entry name" value="MFS general substrate transporter like domains"/>
    <property type="match status" value="1"/>
</dbReference>
<evidence type="ECO:0000256" key="6">
    <source>
        <dbReference type="SAM" id="MobiDB-lite"/>
    </source>
</evidence>
<comment type="subcellular location">
    <subcellularLocation>
        <location evidence="1">Cell membrane</location>
        <topology evidence="1">Multi-pass membrane protein</topology>
    </subcellularLocation>
</comment>